<evidence type="ECO:0000313" key="1">
    <source>
        <dbReference type="EMBL" id="MBD3922453.1"/>
    </source>
</evidence>
<keyword evidence="2" id="KW-1185">Reference proteome</keyword>
<dbReference type="PANTHER" id="PTHR34986">
    <property type="entry name" value="EVOLVED BETA-GALACTOSIDASE SUBUNIT BETA"/>
    <property type="match status" value="1"/>
</dbReference>
<proteinExistence type="predicted"/>
<dbReference type="Gene3D" id="2.60.120.370">
    <property type="entry name" value="YhcH/YjgK/YiaL"/>
    <property type="match status" value="1"/>
</dbReference>
<dbReference type="Pfam" id="PF04074">
    <property type="entry name" value="DUF386"/>
    <property type="match status" value="1"/>
</dbReference>
<reference evidence="1 2" key="1">
    <citation type="submission" date="2020-09" db="EMBL/GenBank/DDBJ databases">
        <title>Paenibacillus sp. strain PR3 16S rRNA gene Genome sequencing and assembly.</title>
        <authorList>
            <person name="Kim J."/>
        </authorList>
    </citation>
    <scope>NUCLEOTIDE SEQUENCE [LARGE SCALE GENOMIC DNA]</scope>
    <source>
        <strain evidence="1 2">PR3</strain>
    </source>
</reference>
<dbReference type="PANTHER" id="PTHR34986:SF1">
    <property type="entry name" value="PROTEIN YIAL"/>
    <property type="match status" value="1"/>
</dbReference>
<organism evidence="1 2">
    <name type="scientific">Paenibacillus terricola</name>
    <dbReference type="NCBI Taxonomy" id="2763503"/>
    <lineage>
        <taxon>Bacteria</taxon>
        <taxon>Bacillati</taxon>
        <taxon>Bacillota</taxon>
        <taxon>Bacilli</taxon>
        <taxon>Bacillales</taxon>
        <taxon>Paenibacillaceae</taxon>
        <taxon>Paenibacillus</taxon>
    </lineage>
</organism>
<dbReference type="SUPFAM" id="SSF51197">
    <property type="entry name" value="Clavaminate synthase-like"/>
    <property type="match status" value="1"/>
</dbReference>
<dbReference type="InterPro" id="IPR004375">
    <property type="entry name" value="NanQ/TabA/YiaL"/>
</dbReference>
<name>A0ABR8N2S2_9BACL</name>
<accession>A0ABR8N2S2</accession>
<dbReference type="RefSeq" id="WP_191206757.1">
    <property type="nucleotide sequence ID" value="NZ_JACXZA010000009.1"/>
</dbReference>
<dbReference type="EMBL" id="JACXZA010000009">
    <property type="protein sequence ID" value="MBD3922453.1"/>
    <property type="molecule type" value="Genomic_DNA"/>
</dbReference>
<dbReference type="InterPro" id="IPR037012">
    <property type="entry name" value="NanQ/TabA/YiaL_sf"/>
</dbReference>
<sequence>MMIGSVDQWEKKRQSMHPVIRRAIDYLAQLDEGILEEEGVQPIWGEDMYARLMAVKTKRKEEQPAEKHEHYFDIHYVIQGEELIGWKRDDGMCSPVQPYDEKGDYALYGELSGEMMIKLTPGMFMVLPPEDIHRPCLTESTASDLKKVVIKVKASLF</sequence>
<protein>
    <submittedName>
        <fullName evidence="1">YhcH/YjgK/YiaL family protein</fullName>
    </submittedName>
</protein>
<dbReference type="NCBIfam" id="TIGR00022">
    <property type="entry name" value="YhcH/YjgK/YiaL family protein"/>
    <property type="match status" value="1"/>
</dbReference>
<comment type="caution">
    <text evidence="1">The sequence shown here is derived from an EMBL/GenBank/DDBJ whole genome shotgun (WGS) entry which is preliminary data.</text>
</comment>
<dbReference type="Proteomes" id="UP000609346">
    <property type="component" value="Unassembled WGS sequence"/>
</dbReference>
<gene>
    <name evidence="1" type="ORF">H8B09_27115</name>
</gene>
<evidence type="ECO:0000313" key="2">
    <source>
        <dbReference type="Proteomes" id="UP000609346"/>
    </source>
</evidence>